<feature type="compositionally biased region" description="Basic and acidic residues" evidence="1">
    <location>
        <begin position="274"/>
        <end position="298"/>
    </location>
</feature>
<proteinExistence type="predicted"/>
<name>A0A0N0P903_LEPSE</name>
<dbReference type="AlphaFoldDB" id="A0A0N0P903"/>
<dbReference type="Proteomes" id="UP000038009">
    <property type="component" value="Unassembled WGS sequence"/>
</dbReference>
<dbReference type="OMA" id="DNCVQPF"/>
<organism evidence="2 3">
    <name type="scientific">Leptomonas seymouri</name>
    <dbReference type="NCBI Taxonomy" id="5684"/>
    <lineage>
        <taxon>Eukaryota</taxon>
        <taxon>Discoba</taxon>
        <taxon>Euglenozoa</taxon>
        <taxon>Kinetoplastea</taxon>
        <taxon>Metakinetoplastina</taxon>
        <taxon>Trypanosomatida</taxon>
        <taxon>Trypanosomatidae</taxon>
        <taxon>Leishmaniinae</taxon>
        <taxon>Leptomonas</taxon>
    </lineage>
</organism>
<dbReference type="EMBL" id="LJSK01000004">
    <property type="protein sequence ID" value="KPI90546.1"/>
    <property type="molecule type" value="Genomic_DNA"/>
</dbReference>
<gene>
    <name evidence="2" type="ORF">ABL78_0306</name>
</gene>
<evidence type="ECO:0000313" key="2">
    <source>
        <dbReference type="EMBL" id="KPI90546.1"/>
    </source>
</evidence>
<feature type="region of interest" description="Disordered" evidence="1">
    <location>
        <begin position="261"/>
        <end position="302"/>
    </location>
</feature>
<comment type="caution">
    <text evidence="2">The sequence shown here is derived from an EMBL/GenBank/DDBJ whole genome shotgun (WGS) entry which is preliminary data.</text>
</comment>
<protein>
    <submittedName>
        <fullName evidence="2">Uncharacterized protein</fullName>
    </submittedName>
</protein>
<dbReference type="OrthoDB" id="273741at2759"/>
<sequence>MSGSPFQHVCQEAVHRLYQRQCTSTLAAADNQAESSTPSDPPYTASSFSKDATLDSLEAFLNSHEENALELLATFTQLTEQDKVKTLAQIEGEAPSTDDNNDPSQKSNIASKMPVAKYGELRLRLQEEVRKHRKTAPAQHVDVYSNVPQIGTGRNNHAGLPPCAEVEDAELETVELEEGTHTGNLVAFFDKGITEVSTSFDCFFGEAAAEAVPAACSVEDHNTGVSVSPPLSSTFNAPGASFELLTLDEILAVDGKEGSAVPFQSTAPEARACPAEEVHANRENSSRAVDEDQGRESDASSFSLSDVSSVVLPGLDGHDDVNAEALRAQHSARKAEREALSSEVAAGLHEVIAEHDDCVQAFALDPLFDYNADIFGEAFRTGKAWRQ</sequence>
<feature type="region of interest" description="Disordered" evidence="1">
    <location>
        <begin position="91"/>
        <end position="111"/>
    </location>
</feature>
<accession>A0A0N0P903</accession>
<reference evidence="2 3" key="1">
    <citation type="journal article" date="2015" name="PLoS Pathog.">
        <title>Leptomonas seymouri: Adaptations to the Dixenous Life Cycle Analyzed by Genome Sequencing, Transcriptome Profiling and Co-infection with Leishmania donovani.</title>
        <authorList>
            <person name="Kraeva N."/>
            <person name="Butenko A."/>
            <person name="Hlavacova J."/>
            <person name="Kostygov A."/>
            <person name="Myskova J."/>
            <person name="Grybchuk D."/>
            <person name="Lestinova T."/>
            <person name="Votypka J."/>
            <person name="Volf P."/>
            <person name="Opperdoes F."/>
            <person name="Flegontov P."/>
            <person name="Lukes J."/>
            <person name="Yurchenko V."/>
        </authorList>
    </citation>
    <scope>NUCLEOTIDE SEQUENCE [LARGE SCALE GENOMIC DNA]</scope>
    <source>
        <strain evidence="2 3">ATCC 30220</strain>
    </source>
</reference>
<keyword evidence="3" id="KW-1185">Reference proteome</keyword>
<evidence type="ECO:0000313" key="3">
    <source>
        <dbReference type="Proteomes" id="UP000038009"/>
    </source>
</evidence>
<dbReference type="VEuPathDB" id="TriTrypDB:Lsey_0004_0340"/>
<evidence type="ECO:0000256" key="1">
    <source>
        <dbReference type="SAM" id="MobiDB-lite"/>
    </source>
</evidence>